<proteinExistence type="predicted"/>
<evidence type="ECO:0000313" key="2">
    <source>
        <dbReference type="Proteomes" id="UP000306402"/>
    </source>
</evidence>
<sequence length="163" mass="17706">MTVELLEGSTVIVSVPADIYREDLKNNGTGTGNYGFSIELPSRLKDAQTHTLSIRIKGTSTLLTDSPRTLTCLTPSQYNGSFDGVDCNTVRGWVWDKSYPETALTVELLEGSTVHAEAVADIYREDRKAAGFGTGNYGFNFSLPQALKDGKAHQLSIRIKGTS</sequence>
<protein>
    <submittedName>
        <fullName evidence="1">T9SS C-terminal target domain-containing protein</fullName>
    </submittedName>
</protein>
<gene>
    <name evidence="1" type="ORF">FEN17_23800</name>
</gene>
<accession>A0A5R9KRG7</accession>
<keyword evidence="2" id="KW-1185">Reference proteome</keyword>
<evidence type="ECO:0000313" key="1">
    <source>
        <dbReference type="EMBL" id="TLU98676.1"/>
    </source>
</evidence>
<feature type="non-terminal residue" evidence="1">
    <location>
        <position position="163"/>
    </location>
</feature>
<dbReference type="AlphaFoldDB" id="A0A5R9KRG7"/>
<comment type="caution">
    <text evidence="1">The sequence shown here is derived from an EMBL/GenBank/DDBJ whole genome shotgun (WGS) entry which is preliminary data.</text>
</comment>
<dbReference type="Proteomes" id="UP000306402">
    <property type="component" value="Unassembled WGS sequence"/>
</dbReference>
<reference evidence="1 2" key="1">
    <citation type="submission" date="2019-05" db="EMBL/GenBank/DDBJ databases">
        <authorList>
            <person name="Qu J.-H."/>
        </authorList>
    </citation>
    <scope>NUCLEOTIDE SEQUENCE [LARGE SCALE GENOMIC DNA]</scope>
    <source>
        <strain evidence="1 2">T17</strain>
    </source>
</reference>
<dbReference type="EMBL" id="VCEJ01000007">
    <property type="protein sequence ID" value="TLU98676.1"/>
    <property type="molecule type" value="Genomic_DNA"/>
</dbReference>
<name>A0A5R9KRG7_9BACT</name>
<organism evidence="1 2">
    <name type="scientific">Dyadobacter luticola</name>
    <dbReference type="NCBI Taxonomy" id="1979387"/>
    <lineage>
        <taxon>Bacteria</taxon>
        <taxon>Pseudomonadati</taxon>
        <taxon>Bacteroidota</taxon>
        <taxon>Cytophagia</taxon>
        <taxon>Cytophagales</taxon>
        <taxon>Spirosomataceae</taxon>
        <taxon>Dyadobacter</taxon>
    </lineage>
</organism>